<reference evidence="3" key="1">
    <citation type="submission" date="2019-04" db="EMBL/GenBank/DDBJ databases">
        <title>Friends and foes A comparative genomics studyof 23 Aspergillus species from section Flavi.</title>
        <authorList>
            <consortium name="DOE Joint Genome Institute"/>
            <person name="Kjaerbolling I."/>
            <person name="Vesth T."/>
            <person name="Frisvad J.C."/>
            <person name="Nybo J.L."/>
            <person name="Theobald S."/>
            <person name="Kildgaard S."/>
            <person name="Isbrandt T."/>
            <person name="Kuo A."/>
            <person name="Sato A."/>
            <person name="Lyhne E.K."/>
            <person name="Kogle M.E."/>
            <person name="Wiebenga A."/>
            <person name="Kun R.S."/>
            <person name="Lubbers R.J."/>
            <person name="Makela M.R."/>
            <person name="Barry K."/>
            <person name="Chovatia M."/>
            <person name="Clum A."/>
            <person name="Daum C."/>
            <person name="Haridas S."/>
            <person name="He G."/>
            <person name="LaButti K."/>
            <person name="Lipzen A."/>
            <person name="Mondo S."/>
            <person name="Riley R."/>
            <person name="Salamov A."/>
            <person name="Simmons B.A."/>
            <person name="Magnuson J.K."/>
            <person name="Henrissat B."/>
            <person name="Mortensen U.H."/>
            <person name="Larsen T.O."/>
            <person name="Devries R.P."/>
            <person name="Grigoriev I.V."/>
            <person name="Machida M."/>
            <person name="Baker S.E."/>
            <person name="Andersen M.R."/>
        </authorList>
    </citation>
    <scope>NUCLEOTIDE SEQUENCE [LARGE SCALE GENOMIC DNA]</scope>
    <source>
        <strain evidence="3">IBT 14317</strain>
    </source>
</reference>
<dbReference type="PROSITE" id="PS00941">
    <property type="entry name" value="CARBOXYLESTERASE_B_2"/>
    <property type="match status" value="1"/>
</dbReference>
<feature type="chain" id="PRO_5024892994" evidence="1">
    <location>
        <begin position="23"/>
        <end position="531"/>
    </location>
</feature>
<dbReference type="InterPro" id="IPR002018">
    <property type="entry name" value="CarbesteraseB"/>
</dbReference>
<dbReference type="PANTHER" id="PTHR11559">
    <property type="entry name" value="CARBOXYLESTERASE"/>
    <property type="match status" value="1"/>
</dbReference>
<dbReference type="InterPro" id="IPR019819">
    <property type="entry name" value="Carboxylesterase_B_CS"/>
</dbReference>
<dbReference type="InterPro" id="IPR050309">
    <property type="entry name" value="Type-B_Carboxylest/Lipase"/>
</dbReference>
<dbReference type="InterPro" id="IPR029058">
    <property type="entry name" value="AB_hydrolase_fold"/>
</dbReference>
<evidence type="ECO:0000259" key="2">
    <source>
        <dbReference type="Pfam" id="PF00135"/>
    </source>
</evidence>
<evidence type="ECO:0000313" key="3">
    <source>
        <dbReference type="EMBL" id="KAE8390145.1"/>
    </source>
</evidence>
<accession>A0A5N7C7P2</accession>
<feature type="domain" description="Carboxylesterase type B" evidence="2">
    <location>
        <begin position="43"/>
        <end position="472"/>
    </location>
</feature>
<dbReference type="Pfam" id="PF00135">
    <property type="entry name" value="COesterase"/>
    <property type="match status" value="1"/>
</dbReference>
<protein>
    <submittedName>
        <fullName evidence="3">Carboxylesterase</fullName>
    </submittedName>
</protein>
<dbReference type="Gene3D" id="3.40.50.1820">
    <property type="entry name" value="alpha/beta hydrolase"/>
    <property type="match status" value="1"/>
</dbReference>
<evidence type="ECO:0000256" key="1">
    <source>
        <dbReference type="SAM" id="SignalP"/>
    </source>
</evidence>
<proteinExistence type="predicted"/>
<dbReference type="SUPFAM" id="SSF53474">
    <property type="entry name" value="alpha/beta-Hydrolases"/>
    <property type="match status" value="1"/>
</dbReference>
<keyword evidence="1" id="KW-0732">Signal</keyword>
<dbReference type="EMBL" id="ML735258">
    <property type="protein sequence ID" value="KAE8390145.1"/>
    <property type="molecule type" value="Genomic_DNA"/>
</dbReference>
<sequence length="531" mass="57509">MCSSLTLFSLCIISSIISTTAAQQFPLVDLGYATHAPTYINTTASGTRVSLYNNIRFAQPPTGALRFRKPSTPPSSEKGIQDGRDRLFSTDCVNAAPEMVPFPGLNGSAWGQEDCLFLNVWVPEGVRPGDNVPVIHWLHGSAYAFGSKDLLINAMGLMDLIQKPEDRFIFVASNYRLGLYGWASSPYEDMDANVGLHDGVAALQWTKDHISHFGGDTNNITAIGESAGGAMIALMLVANGGNGTLPFQKAFISSPAILPRRNVSARREEVYNHILQTANCSSLECLRNAPSSLLFDVNKQLLIDTYGGGGGGTFGPGVGFGPLPDGKYIPDAMTILFNQGRYNKGIKAVVSGNMAAEGFATTPDIGTPEELSSLIRKVLPGASNTTVQRIRDMYPYPDSQAQKIAQDWTTDSVWACNSQAIANAYANKTQRYVFSVPPSSHGLDVNYMFFKDNTSSPVSSVSLARLFQSEMLKFSKEDITMRNTTTWPLYSTGSRTANITLAGLETSIDPWATKPNCDIIMKAIMDKRNGA</sequence>
<dbReference type="OrthoDB" id="408631at2759"/>
<organism evidence="3">
    <name type="scientific">Petromyces alliaceus</name>
    <name type="common">Aspergillus alliaceus</name>
    <dbReference type="NCBI Taxonomy" id="209559"/>
    <lineage>
        <taxon>Eukaryota</taxon>
        <taxon>Fungi</taxon>
        <taxon>Dikarya</taxon>
        <taxon>Ascomycota</taxon>
        <taxon>Pezizomycotina</taxon>
        <taxon>Eurotiomycetes</taxon>
        <taxon>Eurotiomycetidae</taxon>
        <taxon>Eurotiales</taxon>
        <taxon>Aspergillaceae</taxon>
        <taxon>Aspergillus</taxon>
        <taxon>Aspergillus subgen. Circumdati</taxon>
    </lineage>
</organism>
<dbReference type="Proteomes" id="UP000326877">
    <property type="component" value="Unassembled WGS sequence"/>
</dbReference>
<gene>
    <name evidence="3" type="ORF">BDV23DRAFT_183838</name>
</gene>
<feature type="signal peptide" evidence="1">
    <location>
        <begin position="1"/>
        <end position="22"/>
    </location>
</feature>
<name>A0A5N7C7P2_PETAA</name>
<dbReference type="AlphaFoldDB" id="A0A5N7C7P2"/>